<dbReference type="Pfam" id="PF01325">
    <property type="entry name" value="Fe_dep_repress"/>
    <property type="match status" value="1"/>
</dbReference>
<evidence type="ECO:0000256" key="1">
    <source>
        <dbReference type="ARBA" id="ARBA00007871"/>
    </source>
</evidence>
<dbReference type="Pfam" id="PF02742">
    <property type="entry name" value="Fe_dep_repr_C"/>
    <property type="match status" value="1"/>
</dbReference>
<dbReference type="Gene3D" id="1.10.60.10">
    <property type="entry name" value="Iron dependent repressor, metal binding and dimerisation domain"/>
    <property type="match status" value="1"/>
</dbReference>
<dbReference type="PANTHER" id="PTHR33238:SF7">
    <property type="entry name" value="IRON-DEPENDENT TRANSCRIPTIONAL REGULATOR"/>
    <property type="match status" value="1"/>
</dbReference>
<name>A0ABS8FYL8_9FIRM</name>
<sequence>MKKEKNTTASREDYLEAILVLQQKKGMVRSVDVAQHLGVKKPSVCNAVSILEQGGFLVKDDDHFLHLTEKGRETAEAIYERHCYFKNWLIEAGVEDATAEQEACRIEHDISEQSFQKLKKWKELGHSEEANGD</sequence>
<dbReference type="InterPro" id="IPR022687">
    <property type="entry name" value="HTH_DTXR"/>
</dbReference>
<dbReference type="SMART" id="SM00529">
    <property type="entry name" value="HTH_DTXR"/>
    <property type="match status" value="1"/>
</dbReference>
<evidence type="ECO:0000259" key="5">
    <source>
        <dbReference type="PROSITE" id="PS50944"/>
    </source>
</evidence>
<comment type="caution">
    <text evidence="6">The sequence shown here is derived from an EMBL/GenBank/DDBJ whole genome shotgun (WGS) entry which is preliminary data.</text>
</comment>
<dbReference type="InterPro" id="IPR022689">
    <property type="entry name" value="Iron_dep_repressor"/>
</dbReference>
<keyword evidence="2" id="KW-0805">Transcription regulation</keyword>
<keyword evidence="4" id="KW-0804">Transcription</keyword>
<dbReference type="SUPFAM" id="SSF46785">
    <property type="entry name" value="Winged helix' DNA-binding domain"/>
    <property type="match status" value="1"/>
</dbReference>
<reference evidence="6 7" key="1">
    <citation type="submission" date="2021-10" db="EMBL/GenBank/DDBJ databases">
        <title>Anaerobic single-cell dispensing facilitates the cultivation of human gut bacteria.</title>
        <authorList>
            <person name="Afrizal A."/>
        </authorList>
    </citation>
    <scope>NUCLEOTIDE SEQUENCE [LARGE SCALE GENOMIC DNA]</scope>
    <source>
        <strain evidence="6 7">CLA-AA-H200</strain>
    </source>
</reference>
<comment type="similarity">
    <text evidence="1">Belongs to the DtxR/MntR family.</text>
</comment>
<accession>A0ABS8FYL8</accession>
<feature type="domain" description="HTH dtxR-type" evidence="5">
    <location>
        <begin position="7"/>
        <end position="68"/>
    </location>
</feature>
<dbReference type="PANTHER" id="PTHR33238">
    <property type="entry name" value="IRON (METAL) DEPENDENT REPRESSOR, DTXR FAMILY"/>
    <property type="match status" value="1"/>
</dbReference>
<gene>
    <name evidence="6" type="ORF">LKD70_12195</name>
</gene>
<dbReference type="Gene3D" id="1.10.10.10">
    <property type="entry name" value="Winged helix-like DNA-binding domain superfamily/Winged helix DNA-binding domain"/>
    <property type="match status" value="1"/>
</dbReference>
<dbReference type="InterPro" id="IPR001367">
    <property type="entry name" value="Fe_dep_repressor"/>
</dbReference>
<evidence type="ECO:0000313" key="6">
    <source>
        <dbReference type="EMBL" id="MCC2255168.1"/>
    </source>
</evidence>
<keyword evidence="3" id="KW-0238">DNA-binding</keyword>
<proteinExistence type="inferred from homology"/>
<dbReference type="InterPro" id="IPR036421">
    <property type="entry name" value="Fe_dep_repressor_sf"/>
</dbReference>
<dbReference type="EMBL" id="JAJEQX010000022">
    <property type="protein sequence ID" value="MCC2255168.1"/>
    <property type="molecule type" value="Genomic_DNA"/>
</dbReference>
<dbReference type="SUPFAM" id="SSF47979">
    <property type="entry name" value="Iron-dependent repressor protein, dimerization domain"/>
    <property type="match status" value="1"/>
</dbReference>
<dbReference type="RefSeq" id="WP_227708255.1">
    <property type="nucleotide sequence ID" value="NZ_JAJEQX010000022.1"/>
</dbReference>
<dbReference type="InterPro" id="IPR036390">
    <property type="entry name" value="WH_DNA-bd_sf"/>
</dbReference>
<keyword evidence="7" id="KW-1185">Reference proteome</keyword>
<dbReference type="Proteomes" id="UP001198151">
    <property type="component" value="Unassembled WGS sequence"/>
</dbReference>
<protein>
    <submittedName>
        <fullName evidence="6">Metal-dependent transcriptional regulator</fullName>
    </submittedName>
</protein>
<dbReference type="PROSITE" id="PS50944">
    <property type="entry name" value="HTH_DTXR"/>
    <property type="match status" value="1"/>
</dbReference>
<dbReference type="InterPro" id="IPR036388">
    <property type="entry name" value="WH-like_DNA-bd_sf"/>
</dbReference>
<evidence type="ECO:0000256" key="4">
    <source>
        <dbReference type="ARBA" id="ARBA00023163"/>
    </source>
</evidence>
<evidence type="ECO:0000256" key="2">
    <source>
        <dbReference type="ARBA" id="ARBA00023015"/>
    </source>
</evidence>
<evidence type="ECO:0000313" key="7">
    <source>
        <dbReference type="Proteomes" id="UP001198151"/>
    </source>
</evidence>
<organism evidence="6 7">
    <name type="scientific">Ruminococcus turbiniformis</name>
    <dbReference type="NCBI Taxonomy" id="2881258"/>
    <lineage>
        <taxon>Bacteria</taxon>
        <taxon>Bacillati</taxon>
        <taxon>Bacillota</taxon>
        <taxon>Clostridia</taxon>
        <taxon>Eubacteriales</taxon>
        <taxon>Oscillospiraceae</taxon>
        <taxon>Ruminococcus</taxon>
    </lineage>
</organism>
<evidence type="ECO:0000256" key="3">
    <source>
        <dbReference type="ARBA" id="ARBA00023125"/>
    </source>
</evidence>
<dbReference type="InterPro" id="IPR050536">
    <property type="entry name" value="DtxR_MntR_Metal-Reg"/>
</dbReference>